<evidence type="ECO:0008006" key="3">
    <source>
        <dbReference type="Google" id="ProtNLM"/>
    </source>
</evidence>
<name>A0A495WD45_9RHOO</name>
<reference evidence="1 2" key="1">
    <citation type="submission" date="2018-10" db="EMBL/GenBank/DDBJ databases">
        <title>Genomic Encyclopedia of Type Strains, Phase IV (KMG-IV): sequencing the most valuable type-strain genomes for metagenomic binning, comparative biology and taxonomic classification.</title>
        <authorList>
            <person name="Goeker M."/>
        </authorList>
    </citation>
    <scope>NUCLEOTIDE SEQUENCE [LARGE SCALE GENOMIC DNA]</scope>
    <source>
        <strain evidence="1 2">DSM 23841</strain>
    </source>
</reference>
<dbReference type="RefSeq" id="WP_121457788.1">
    <property type="nucleotide sequence ID" value="NZ_RBXP01000013.1"/>
</dbReference>
<dbReference type="Proteomes" id="UP000270626">
    <property type="component" value="Unassembled WGS sequence"/>
</dbReference>
<dbReference type="AlphaFoldDB" id="A0A495WD45"/>
<evidence type="ECO:0000313" key="2">
    <source>
        <dbReference type="Proteomes" id="UP000270626"/>
    </source>
</evidence>
<accession>A0A495WD45</accession>
<sequence length="288" mass="29768">MNITLTPIAGSSTAGISLAGAGGLDGSFLALLQRQVETLTASLLDALPGAAGAGSFVAGRNPLLADPESAYRMMTEINRREVAYQAEYAEMREMGSEVAALRGAADRLATLDETSSDTAIAAGIDDFVAAYNAWIDRFDEALAADGLLAGTQAATVAQWELEKSIESIFHGAAGGVRGMTALGIVIDPVSNRASLDRQQLAGVLAGNRSGAVGAIDDFAANFARSAELLNSDGNFIANRLANLSRVIDYIDRNKAALQMEFGLGDAARPNPEVARALAAYRAMGGAAG</sequence>
<dbReference type="GO" id="GO:0009288">
    <property type="term" value="C:bacterial-type flagellum"/>
    <property type="evidence" value="ECO:0007669"/>
    <property type="project" value="InterPro"/>
</dbReference>
<evidence type="ECO:0000313" key="1">
    <source>
        <dbReference type="EMBL" id="RKT59556.1"/>
    </source>
</evidence>
<protein>
    <recommendedName>
        <fullName evidence="3">Flagellar hook-associated protein 2 C-terminal domain-containing protein</fullName>
    </recommendedName>
</protein>
<dbReference type="GO" id="GO:0007155">
    <property type="term" value="P:cell adhesion"/>
    <property type="evidence" value="ECO:0007669"/>
    <property type="project" value="InterPro"/>
</dbReference>
<gene>
    <name evidence="1" type="ORF">DFR40_1444</name>
</gene>
<keyword evidence="2" id="KW-1185">Reference proteome</keyword>
<dbReference type="EMBL" id="RBXP01000013">
    <property type="protein sequence ID" value="RKT59556.1"/>
    <property type="molecule type" value="Genomic_DNA"/>
</dbReference>
<organism evidence="1 2">
    <name type="scientific">Azonexus fungiphilus</name>
    <dbReference type="NCBI Taxonomy" id="146940"/>
    <lineage>
        <taxon>Bacteria</taxon>
        <taxon>Pseudomonadati</taxon>
        <taxon>Pseudomonadota</taxon>
        <taxon>Betaproteobacteria</taxon>
        <taxon>Rhodocyclales</taxon>
        <taxon>Azonexaceae</taxon>
        <taxon>Azonexus</taxon>
    </lineage>
</organism>
<comment type="caution">
    <text evidence="1">The sequence shown here is derived from an EMBL/GenBank/DDBJ whole genome shotgun (WGS) entry which is preliminary data.</text>
</comment>
<dbReference type="OrthoDB" id="8588674at2"/>
<proteinExistence type="predicted"/>